<evidence type="ECO:0000313" key="2">
    <source>
        <dbReference type="Proteomes" id="UP001501710"/>
    </source>
</evidence>
<gene>
    <name evidence="1" type="ORF">GCM10022254_42170</name>
</gene>
<name>A0ABP8C840_9ACTN</name>
<dbReference type="Proteomes" id="UP001501710">
    <property type="component" value="Unassembled WGS sequence"/>
</dbReference>
<protein>
    <submittedName>
        <fullName evidence="1">Uncharacterized protein</fullName>
    </submittedName>
</protein>
<accession>A0ABP8C840</accession>
<dbReference type="InterPro" id="IPR011990">
    <property type="entry name" value="TPR-like_helical_dom_sf"/>
</dbReference>
<dbReference type="Gene3D" id="1.25.40.10">
    <property type="entry name" value="Tetratricopeptide repeat domain"/>
    <property type="match status" value="2"/>
</dbReference>
<keyword evidence="2" id="KW-1185">Reference proteome</keyword>
<reference evidence="2" key="1">
    <citation type="journal article" date="2019" name="Int. J. Syst. Evol. Microbiol.">
        <title>The Global Catalogue of Microorganisms (GCM) 10K type strain sequencing project: providing services to taxonomists for standard genome sequencing and annotation.</title>
        <authorList>
            <consortium name="The Broad Institute Genomics Platform"/>
            <consortium name="The Broad Institute Genome Sequencing Center for Infectious Disease"/>
            <person name="Wu L."/>
            <person name="Ma J."/>
        </authorList>
    </citation>
    <scope>NUCLEOTIDE SEQUENCE [LARGE SCALE GENOMIC DNA]</scope>
    <source>
        <strain evidence="2">JCM 17440</strain>
    </source>
</reference>
<evidence type="ECO:0000313" key="1">
    <source>
        <dbReference type="EMBL" id="GAA4235265.1"/>
    </source>
</evidence>
<organism evidence="1 2">
    <name type="scientific">Actinomadura meridiana</name>
    <dbReference type="NCBI Taxonomy" id="559626"/>
    <lineage>
        <taxon>Bacteria</taxon>
        <taxon>Bacillati</taxon>
        <taxon>Actinomycetota</taxon>
        <taxon>Actinomycetes</taxon>
        <taxon>Streptosporangiales</taxon>
        <taxon>Thermomonosporaceae</taxon>
        <taxon>Actinomadura</taxon>
    </lineage>
</organism>
<comment type="caution">
    <text evidence="1">The sequence shown here is derived from an EMBL/GenBank/DDBJ whole genome shotgun (WGS) entry which is preliminary data.</text>
</comment>
<dbReference type="RefSeq" id="WP_344899196.1">
    <property type="nucleotide sequence ID" value="NZ_BAABAS010000012.1"/>
</dbReference>
<dbReference type="EMBL" id="BAABAS010000012">
    <property type="protein sequence ID" value="GAA4235265.1"/>
    <property type="molecule type" value="Genomic_DNA"/>
</dbReference>
<sequence length="405" mass="42088">MTSPAINELLRVGADPVELTGPHVPGLLAALTRADRTETAITGAGAVAEPGPQVAALCAIADVLAGEGPARDLVRTALRRADAVPDAWSRAEALAVIAVTAAVGGDIGQALATAETIGVGERRVTALARISRRLSAANQPGHAHEIAESARRHCAQVGFPGRDVTALAETATALATAGDVNAGTDVAHDIGDPWARAEALTGIATPLARAGASEQAEEIAENAVVAAREVPYLAWRAEALAAAVHVFFLTGNLDVAVPLARTIEDPLWRAEALLRGAVRTNLLLAEEALTTADAIGHSWWNAAALADYAGALTVAGDIDAARKAAVRARFPESRARVLTRIARELPRHDDGRFEPLAAEALTCCRRMIDPVAAHRAAVELLTAWPGHPAAHLAPPHRTLSQTAPR</sequence>
<proteinExistence type="predicted"/>